<accession>A0AAW1MWF2</accession>
<comment type="caution">
    <text evidence="1">The sequence shown here is derived from an EMBL/GenBank/DDBJ whole genome shotgun (WGS) entry which is preliminary data.</text>
</comment>
<gene>
    <name evidence="1" type="ORF">QE152_g4210</name>
</gene>
<name>A0AAW1MWF2_POPJA</name>
<sequence>MLMAKDLYDIVNGTDKQPTEDAELIAKWKLRDAKAQEALETRPLAYKMQCSFAGSAAWKSEPSDKQDINHLTSRLLVEEDEIGKPEEETVALVYT</sequence>
<organism evidence="1 2">
    <name type="scientific">Popillia japonica</name>
    <name type="common">Japanese beetle</name>
    <dbReference type="NCBI Taxonomy" id="7064"/>
    <lineage>
        <taxon>Eukaryota</taxon>
        <taxon>Metazoa</taxon>
        <taxon>Ecdysozoa</taxon>
        <taxon>Arthropoda</taxon>
        <taxon>Hexapoda</taxon>
        <taxon>Insecta</taxon>
        <taxon>Pterygota</taxon>
        <taxon>Neoptera</taxon>
        <taxon>Endopterygota</taxon>
        <taxon>Coleoptera</taxon>
        <taxon>Polyphaga</taxon>
        <taxon>Scarabaeiformia</taxon>
        <taxon>Scarabaeidae</taxon>
        <taxon>Rutelinae</taxon>
        <taxon>Popillia</taxon>
    </lineage>
</organism>
<dbReference type="EMBL" id="JASPKY010000020">
    <property type="protein sequence ID" value="KAK9752465.1"/>
    <property type="molecule type" value="Genomic_DNA"/>
</dbReference>
<reference evidence="1 2" key="1">
    <citation type="journal article" date="2024" name="BMC Genomics">
        <title>De novo assembly and annotation of Popillia japonica's genome with initial clues to its potential as an invasive pest.</title>
        <authorList>
            <person name="Cucini C."/>
            <person name="Boschi S."/>
            <person name="Funari R."/>
            <person name="Cardaioli E."/>
            <person name="Iannotti N."/>
            <person name="Marturano G."/>
            <person name="Paoli F."/>
            <person name="Bruttini M."/>
            <person name="Carapelli A."/>
            <person name="Frati F."/>
            <person name="Nardi F."/>
        </authorList>
    </citation>
    <scope>NUCLEOTIDE SEQUENCE [LARGE SCALE GENOMIC DNA]</scope>
    <source>
        <strain evidence="1">DMR45628</strain>
    </source>
</reference>
<evidence type="ECO:0000313" key="2">
    <source>
        <dbReference type="Proteomes" id="UP001458880"/>
    </source>
</evidence>
<protein>
    <submittedName>
        <fullName evidence="1">Uncharacterized protein</fullName>
    </submittedName>
</protein>
<dbReference type="Proteomes" id="UP001458880">
    <property type="component" value="Unassembled WGS sequence"/>
</dbReference>
<dbReference type="AlphaFoldDB" id="A0AAW1MWF2"/>
<evidence type="ECO:0000313" key="1">
    <source>
        <dbReference type="EMBL" id="KAK9752465.1"/>
    </source>
</evidence>
<keyword evidence="2" id="KW-1185">Reference proteome</keyword>
<proteinExistence type="predicted"/>